<proteinExistence type="inferred from homology"/>
<keyword evidence="6" id="KW-0324">Glycolysis</keyword>
<feature type="transmembrane region" description="Helical" evidence="9">
    <location>
        <begin position="644"/>
        <end position="664"/>
    </location>
</feature>
<evidence type="ECO:0000256" key="7">
    <source>
        <dbReference type="ARBA" id="ARBA00023211"/>
    </source>
</evidence>
<evidence type="ECO:0000313" key="13">
    <source>
        <dbReference type="Proteomes" id="UP001470230"/>
    </source>
</evidence>
<evidence type="ECO:0000256" key="3">
    <source>
        <dbReference type="ARBA" id="ARBA00008819"/>
    </source>
</evidence>
<keyword evidence="9" id="KW-1133">Transmembrane helix</keyword>
<comment type="similarity">
    <text evidence="3">Belongs to the BPG-independent phosphoglycerate mutase family.</text>
</comment>
<evidence type="ECO:0000256" key="5">
    <source>
        <dbReference type="ARBA" id="ARBA00022723"/>
    </source>
</evidence>
<dbReference type="InterPro" id="IPR011258">
    <property type="entry name" value="BPG-indep_PGM_N"/>
</dbReference>
<dbReference type="PANTHER" id="PTHR31637">
    <property type="entry name" value="2,3-BISPHOSPHOGLYCERATE-INDEPENDENT PHOSPHOGLYCERATE MUTASE"/>
    <property type="match status" value="1"/>
</dbReference>
<feature type="domain" description="Metalloenzyme" evidence="10">
    <location>
        <begin position="461"/>
        <end position="567"/>
    </location>
</feature>
<gene>
    <name evidence="12" type="ORF">M9Y10_001161</name>
</gene>
<dbReference type="PANTHER" id="PTHR31637:SF0">
    <property type="entry name" value="2,3-BISPHOSPHOGLYCERATE-INDEPENDENT PHOSPHOGLYCERATE MUTASE"/>
    <property type="match status" value="1"/>
</dbReference>
<protein>
    <recommendedName>
        <fullName evidence="4">phosphoglycerate mutase (2,3-diphosphoglycerate-independent)</fullName>
        <ecNumber evidence="4">5.4.2.12</ecNumber>
    </recommendedName>
</protein>
<comment type="pathway">
    <text evidence="2">Carbohydrate degradation; glycolysis; pyruvate from D-glyceraldehyde 3-phosphate: step 3/5.</text>
</comment>
<accession>A0ABR2L692</accession>
<evidence type="ECO:0000256" key="8">
    <source>
        <dbReference type="ARBA" id="ARBA00023235"/>
    </source>
</evidence>
<evidence type="ECO:0000259" key="11">
    <source>
        <dbReference type="Pfam" id="PF06415"/>
    </source>
</evidence>
<organism evidence="12 13">
    <name type="scientific">Tritrichomonas musculus</name>
    <dbReference type="NCBI Taxonomy" id="1915356"/>
    <lineage>
        <taxon>Eukaryota</taxon>
        <taxon>Metamonada</taxon>
        <taxon>Parabasalia</taxon>
        <taxon>Tritrichomonadida</taxon>
        <taxon>Tritrichomonadidae</taxon>
        <taxon>Tritrichomonas</taxon>
    </lineage>
</organism>
<dbReference type="EMBL" id="JAPFFF010000001">
    <property type="protein sequence ID" value="KAK8898869.1"/>
    <property type="molecule type" value="Genomic_DNA"/>
</dbReference>
<dbReference type="Pfam" id="PF01676">
    <property type="entry name" value="Metalloenzyme"/>
    <property type="match status" value="2"/>
</dbReference>
<dbReference type="InterPro" id="IPR036646">
    <property type="entry name" value="PGAM_B_sf"/>
</dbReference>
<evidence type="ECO:0000313" key="12">
    <source>
        <dbReference type="EMBL" id="KAK8898869.1"/>
    </source>
</evidence>
<name>A0ABR2L692_9EUKA</name>
<keyword evidence="8" id="KW-0413">Isomerase</keyword>
<dbReference type="Pfam" id="PF06415">
    <property type="entry name" value="iPGM_N"/>
    <property type="match status" value="1"/>
</dbReference>
<dbReference type="InterPro" id="IPR006124">
    <property type="entry name" value="Metalloenzyme"/>
</dbReference>
<feature type="domain" description="BPG-independent PGAM N-terminal" evidence="11">
    <location>
        <begin position="113"/>
        <end position="316"/>
    </location>
</feature>
<evidence type="ECO:0000256" key="9">
    <source>
        <dbReference type="SAM" id="Phobius"/>
    </source>
</evidence>
<sequence length="684" mass="76877">MMLAYLSIFSFSINQHQPKVHYPSGAVLTIIDGFGESAWPEGNGILHSKMPFLSSLKSKYPYQSLVASQQPVGLVSKEPGSSAVGHQTLGLGRTTPSYYQILERSLNYNSPDSMVNNKVLRDGLHNAKRAHFVGLCTDEGIFSHPKFLPPMFEAAILENVSEVYVHCILTTLIDKPSKYLKDIEDLFPKSINEYKSHLDLAQRDKAHVNTTFKLAAVYSGETAMDKLQNWTATQVAYDAMVDFNKIAKLPKNQAIDYLDSLNQFVPIFNPICLYDDANGNEFDCQKSIMQENDPVVFFHFREDSSYQLAKALIEGLPKSQKNPHLKVLPLILYHPSLASETRTIIPAVNYPNSLGSWISQKGFKQLRVAEEYKRSHATTFFSGGVLQPIFEGEERKIDFGSVSEAVADLFPEMNATLIANAAVEGINKKKEKVGNIKIRKRQTSDRSSIALHFNEKDESDNYYKFIFVNFANVDATGHSGNETAVRIACEIVDKKIQEIYNACAQNDFALFIASDHGNGDEMLNLDGRPNLFHSINNVPFIAIYNTSWSKDQSAQIDDYVLEASSKNFNIGQVPFIGNVAPSILYTLGIEIPPEMEPPIISRKIISNYKEDSQNIEINNQVLLLKPNNDQIFPLSTMSISIQNILIFIGIILGIIISILALFIYRFRKTKRENCFLPLPMIQHY</sequence>
<comment type="caution">
    <text evidence="12">The sequence shown here is derived from an EMBL/GenBank/DDBJ whole genome shotgun (WGS) entry which is preliminary data.</text>
</comment>
<keyword evidence="7" id="KW-0464">Manganese</keyword>
<keyword evidence="9" id="KW-0812">Transmembrane</keyword>
<dbReference type="SUPFAM" id="SSF64158">
    <property type="entry name" value="2,3-Bisphosphoglycerate-independent phosphoglycerate mutase, substrate-binding domain"/>
    <property type="match status" value="1"/>
</dbReference>
<dbReference type="Gene3D" id="3.40.720.10">
    <property type="entry name" value="Alkaline Phosphatase, subunit A"/>
    <property type="match status" value="2"/>
</dbReference>
<dbReference type="EC" id="5.4.2.12" evidence="4"/>
<dbReference type="Proteomes" id="UP001470230">
    <property type="component" value="Unassembled WGS sequence"/>
</dbReference>
<evidence type="ECO:0000256" key="1">
    <source>
        <dbReference type="ARBA" id="ARBA00001936"/>
    </source>
</evidence>
<dbReference type="SUPFAM" id="SSF53649">
    <property type="entry name" value="Alkaline phosphatase-like"/>
    <property type="match status" value="1"/>
</dbReference>
<feature type="domain" description="Metalloenzyme" evidence="10">
    <location>
        <begin position="26"/>
        <end position="431"/>
    </location>
</feature>
<dbReference type="InterPro" id="IPR017850">
    <property type="entry name" value="Alkaline_phosphatase_core_sf"/>
</dbReference>
<dbReference type="Gene3D" id="3.40.1450.10">
    <property type="entry name" value="BPG-independent phosphoglycerate mutase, domain B"/>
    <property type="match status" value="1"/>
</dbReference>
<comment type="cofactor">
    <cofactor evidence="1">
        <name>Mn(2+)</name>
        <dbReference type="ChEBI" id="CHEBI:29035"/>
    </cofactor>
</comment>
<evidence type="ECO:0000256" key="2">
    <source>
        <dbReference type="ARBA" id="ARBA00004798"/>
    </source>
</evidence>
<keyword evidence="9" id="KW-0472">Membrane</keyword>
<keyword evidence="13" id="KW-1185">Reference proteome</keyword>
<reference evidence="12 13" key="1">
    <citation type="submission" date="2024-04" db="EMBL/GenBank/DDBJ databases">
        <title>Tritrichomonas musculus Genome.</title>
        <authorList>
            <person name="Alves-Ferreira E."/>
            <person name="Grigg M."/>
            <person name="Lorenzi H."/>
            <person name="Galac M."/>
        </authorList>
    </citation>
    <scope>NUCLEOTIDE SEQUENCE [LARGE SCALE GENOMIC DNA]</scope>
    <source>
        <strain evidence="12 13">EAF2021</strain>
    </source>
</reference>
<evidence type="ECO:0000256" key="4">
    <source>
        <dbReference type="ARBA" id="ARBA00012026"/>
    </source>
</evidence>
<evidence type="ECO:0000256" key="6">
    <source>
        <dbReference type="ARBA" id="ARBA00023152"/>
    </source>
</evidence>
<keyword evidence="5" id="KW-0479">Metal-binding</keyword>
<dbReference type="InterPro" id="IPR005995">
    <property type="entry name" value="Pgm_bpd_ind"/>
</dbReference>
<evidence type="ECO:0000259" key="10">
    <source>
        <dbReference type="Pfam" id="PF01676"/>
    </source>
</evidence>